<feature type="region of interest" description="Disordered" evidence="1">
    <location>
        <begin position="1"/>
        <end position="176"/>
    </location>
</feature>
<protein>
    <recommendedName>
        <fullName evidence="2">Ubiquitin-like domain-containing protein</fullName>
    </recommendedName>
</protein>
<keyword evidence="4" id="KW-1185">Reference proteome</keyword>
<evidence type="ECO:0000313" key="3">
    <source>
        <dbReference type="EMBL" id="KAL3417270.1"/>
    </source>
</evidence>
<feature type="compositionally biased region" description="Polar residues" evidence="1">
    <location>
        <begin position="117"/>
        <end position="142"/>
    </location>
</feature>
<feature type="compositionally biased region" description="Polar residues" evidence="1">
    <location>
        <begin position="159"/>
        <end position="172"/>
    </location>
</feature>
<reference evidence="3 4" key="1">
    <citation type="submission" date="2024-06" db="EMBL/GenBank/DDBJ databases">
        <title>Complete genome of Phlyctema vagabunda strain 19-DSS-EL-015.</title>
        <authorList>
            <person name="Fiorenzani C."/>
        </authorList>
    </citation>
    <scope>NUCLEOTIDE SEQUENCE [LARGE SCALE GENOMIC DNA]</scope>
    <source>
        <strain evidence="3 4">19-DSS-EL-015</strain>
    </source>
</reference>
<dbReference type="InterPro" id="IPR000626">
    <property type="entry name" value="Ubiquitin-like_dom"/>
</dbReference>
<organism evidence="3 4">
    <name type="scientific">Phlyctema vagabunda</name>
    <dbReference type="NCBI Taxonomy" id="108571"/>
    <lineage>
        <taxon>Eukaryota</taxon>
        <taxon>Fungi</taxon>
        <taxon>Dikarya</taxon>
        <taxon>Ascomycota</taxon>
        <taxon>Pezizomycotina</taxon>
        <taxon>Leotiomycetes</taxon>
        <taxon>Helotiales</taxon>
        <taxon>Dermateaceae</taxon>
        <taxon>Phlyctema</taxon>
    </lineage>
</organism>
<feature type="domain" description="Ubiquitin-like" evidence="2">
    <location>
        <begin position="392"/>
        <end position="464"/>
    </location>
</feature>
<evidence type="ECO:0000313" key="4">
    <source>
        <dbReference type="Proteomes" id="UP001629113"/>
    </source>
</evidence>
<feature type="compositionally biased region" description="Basic and acidic residues" evidence="1">
    <location>
        <begin position="54"/>
        <end position="67"/>
    </location>
</feature>
<dbReference type="SMART" id="SM00213">
    <property type="entry name" value="UBQ"/>
    <property type="match status" value="1"/>
</dbReference>
<evidence type="ECO:0000259" key="2">
    <source>
        <dbReference type="PROSITE" id="PS50053"/>
    </source>
</evidence>
<dbReference type="CDD" id="cd01763">
    <property type="entry name" value="Ubl_SUMO_like"/>
    <property type="match status" value="1"/>
</dbReference>
<feature type="compositionally biased region" description="Basic residues" evidence="1">
    <location>
        <begin position="14"/>
        <end position="24"/>
    </location>
</feature>
<accession>A0ABR4P1T9</accession>
<sequence length="464" mass="52742">MTGGTTTEGGNPPPKKRALFNKSKRAPERVVEDDIEESVNFFSRAKDLFPIIVAERERKQKEKAVQRERKRSSASQEEKSPRNEKKRRVSGHNEDESASSPEREQKDGAFGSRRASTHSSPGSQRSRSATLQLKNEAPSTSLAGRYKTDLQAMKDVPQRKQNPQPTGYISLSDSEEDVKPTILPAKSANASRSSAHPERYQQDHIPELDEDEEFPELAARAREIARQKLLRTTSTDSAELQQQTVSDPIVEIFVSSMIEGSKPVMMKRKISQSLKMVRIIWCDKQVIDGRPLDPPTKSSIFLTWRNQRLFDITTCRAMGLRADEHGKLISNGDGFDSDGRLHMEAWNDDLFMDHQRKIEEERRRLTEASLPQSEAEPEEEAESEPEQEVRRIKLIVRARDLSDFKTIVKEATLISQLMAAFRNRHSIEDDKEVALYFDGDRLEPDTTCEDADLGDMDVVEAHVR</sequence>
<evidence type="ECO:0000256" key="1">
    <source>
        <dbReference type="SAM" id="MobiDB-lite"/>
    </source>
</evidence>
<dbReference type="Pfam" id="PF11976">
    <property type="entry name" value="Rad60-SLD"/>
    <property type="match status" value="1"/>
</dbReference>
<dbReference type="InterPro" id="IPR029071">
    <property type="entry name" value="Ubiquitin-like_domsf"/>
</dbReference>
<dbReference type="PROSITE" id="PS50053">
    <property type="entry name" value="UBIQUITIN_2"/>
    <property type="match status" value="1"/>
</dbReference>
<comment type="caution">
    <text evidence="3">The sequence shown here is derived from an EMBL/GenBank/DDBJ whole genome shotgun (WGS) entry which is preliminary data.</text>
</comment>
<gene>
    <name evidence="3" type="ORF">PVAG01_11270</name>
</gene>
<feature type="compositionally biased region" description="Basic and acidic residues" evidence="1">
    <location>
        <begin position="91"/>
        <end position="107"/>
    </location>
</feature>
<proteinExistence type="predicted"/>
<dbReference type="SUPFAM" id="SSF54236">
    <property type="entry name" value="Ubiquitin-like"/>
    <property type="match status" value="1"/>
</dbReference>
<feature type="region of interest" description="Disordered" evidence="1">
    <location>
        <begin position="362"/>
        <end position="388"/>
    </location>
</feature>
<dbReference type="Gene3D" id="3.10.20.90">
    <property type="entry name" value="Phosphatidylinositol 3-kinase Catalytic Subunit, Chain A, domain 1"/>
    <property type="match status" value="1"/>
</dbReference>
<feature type="compositionally biased region" description="Acidic residues" evidence="1">
    <location>
        <begin position="375"/>
        <end position="386"/>
    </location>
</feature>
<name>A0ABR4P1T9_9HELO</name>
<dbReference type="Proteomes" id="UP001629113">
    <property type="component" value="Unassembled WGS sequence"/>
</dbReference>
<dbReference type="InterPro" id="IPR022617">
    <property type="entry name" value="Rad60/SUMO-like_dom"/>
</dbReference>
<dbReference type="EMBL" id="JBFCZG010000011">
    <property type="protein sequence ID" value="KAL3417270.1"/>
    <property type="molecule type" value="Genomic_DNA"/>
</dbReference>